<accession>A0A9Q1DQU2</accession>
<gene>
    <name evidence="2" type="ORF">COCON_G00058710</name>
</gene>
<proteinExistence type="predicted"/>
<comment type="caution">
    <text evidence="2">The sequence shown here is derived from an EMBL/GenBank/DDBJ whole genome shotgun (WGS) entry which is preliminary data.</text>
</comment>
<feature type="region of interest" description="Disordered" evidence="1">
    <location>
        <begin position="73"/>
        <end position="146"/>
    </location>
</feature>
<evidence type="ECO:0000313" key="3">
    <source>
        <dbReference type="Proteomes" id="UP001152803"/>
    </source>
</evidence>
<dbReference type="EMBL" id="JAFJMO010000004">
    <property type="protein sequence ID" value="KAJ8278805.1"/>
    <property type="molecule type" value="Genomic_DNA"/>
</dbReference>
<evidence type="ECO:0000256" key="1">
    <source>
        <dbReference type="SAM" id="MobiDB-lite"/>
    </source>
</evidence>
<sequence length="146" mass="15764">MGLKAFLEGRDRPSPRRGGSRAAEVWLLNRADVASLPCQSIYREWRTARELARDVAFCSVEEVVLTAQKRAAEVRPAGGGEEDKDGCQAKLSGTGSRCDGSNASHAHTDASEEDTLLRSAAPRASEEPITAEMDLTPTAKRTNHSL</sequence>
<organism evidence="2 3">
    <name type="scientific">Conger conger</name>
    <name type="common">Conger eel</name>
    <name type="synonym">Muraena conger</name>
    <dbReference type="NCBI Taxonomy" id="82655"/>
    <lineage>
        <taxon>Eukaryota</taxon>
        <taxon>Metazoa</taxon>
        <taxon>Chordata</taxon>
        <taxon>Craniata</taxon>
        <taxon>Vertebrata</taxon>
        <taxon>Euteleostomi</taxon>
        <taxon>Actinopterygii</taxon>
        <taxon>Neopterygii</taxon>
        <taxon>Teleostei</taxon>
        <taxon>Anguilliformes</taxon>
        <taxon>Congridae</taxon>
        <taxon>Conger</taxon>
    </lineage>
</organism>
<feature type="compositionally biased region" description="Polar residues" evidence="1">
    <location>
        <begin position="91"/>
        <end position="105"/>
    </location>
</feature>
<name>A0A9Q1DQU2_CONCO</name>
<reference evidence="2" key="1">
    <citation type="journal article" date="2023" name="Science">
        <title>Genome structures resolve the early diversification of teleost fishes.</title>
        <authorList>
            <person name="Parey E."/>
            <person name="Louis A."/>
            <person name="Montfort J."/>
            <person name="Bouchez O."/>
            <person name="Roques C."/>
            <person name="Iampietro C."/>
            <person name="Lluch J."/>
            <person name="Castinel A."/>
            <person name="Donnadieu C."/>
            <person name="Desvignes T."/>
            <person name="Floi Bucao C."/>
            <person name="Jouanno E."/>
            <person name="Wen M."/>
            <person name="Mejri S."/>
            <person name="Dirks R."/>
            <person name="Jansen H."/>
            <person name="Henkel C."/>
            <person name="Chen W.J."/>
            <person name="Zahm M."/>
            <person name="Cabau C."/>
            <person name="Klopp C."/>
            <person name="Thompson A.W."/>
            <person name="Robinson-Rechavi M."/>
            <person name="Braasch I."/>
            <person name="Lecointre G."/>
            <person name="Bobe J."/>
            <person name="Postlethwait J.H."/>
            <person name="Berthelot C."/>
            <person name="Roest Crollius H."/>
            <person name="Guiguen Y."/>
        </authorList>
    </citation>
    <scope>NUCLEOTIDE SEQUENCE</scope>
    <source>
        <strain evidence="2">Concon-B</strain>
    </source>
</reference>
<protein>
    <submittedName>
        <fullName evidence="2">Uncharacterized protein</fullName>
    </submittedName>
</protein>
<dbReference type="AlphaFoldDB" id="A0A9Q1DQU2"/>
<keyword evidence="3" id="KW-1185">Reference proteome</keyword>
<evidence type="ECO:0000313" key="2">
    <source>
        <dbReference type="EMBL" id="KAJ8278805.1"/>
    </source>
</evidence>
<dbReference type="Proteomes" id="UP001152803">
    <property type="component" value="Unassembled WGS sequence"/>
</dbReference>